<feature type="region of interest" description="Disordered" evidence="1">
    <location>
        <begin position="36"/>
        <end position="236"/>
    </location>
</feature>
<reference evidence="3 4" key="1">
    <citation type="journal article" date="2019" name="Sci. Rep.">
        <title>Comparative genomics of chytrid fungi reveal insights into the obligate biotrophic and pathogenic lifestyle of Synchytrium endobioticum.</title>
        <authorList>
            <person name="van de Vossenberg B.T.L.H."/>
            <person name="Warris S."/>
            <person name="Nguyen H.D.T."/>
            <person name="van Gent-Pelzer M.P.E."/>
            <person name="Joly D.L."/>
            <person name="van de Geest H.C."/>
            <person name="Bonants P.J.M."/>
            <person name="Smith D.S."/>
            <person name="Levesque C.A."/>
            <person name="van der Lee T.A.J."/>
        </authorList>
    </citation>
    <scope>NUCLEOTIDE SEQUENCE [LARGE SCALE GENOMIC DNA]</scope>
    <source>
        <strain evidence="3 4">CBS 675.73</strain>
    </source>
</reference>
<feature type="compositionally biased region" description="Basic and acidic residues" evidence="1">
    <location>
        <begin position="101"/>
        <end position="236"/>
    </location>
</feature>
<dbReference type="EMBL" id="QEAP01000502">
    <property type="protein sequence ID" value="TPX65238.1"/>
    <property type="molecule type" value="Genomic_DNA"/>
</dbReference>
<feature type="chain" id="PRO_5021506243" evidence="2">
    <location>
        <begin position="22"/>
        <end position="686"/>
    </location>
</feature>
<dbReference type="STRING" id="246404.A0A507EPY0"/>
<evidence type="ECO:0000313" key="4">
    <source>
        <dbReference type="Proteomes" id="UP000320333"/>
    </source>
</evidence>
<evidence type="ECO:0000256" key="1">
    <source>
        <dbReference type="SAM" id="MobiDB-lite"/>
    </source>
</evidence>
<sequence>MKSYVILFLCTLASLAQHVTSDSLLDPSTLEHRRDLHSYPTLSKRAEEEKAIEVQGRQKEGEEAERKPEGGERKAEGLGESKEGGEKKNEGSSEGRVASEGGERKPSGGERNEGGEKRVGGGDGREAGERKTEGGGEIKEGGEKIKEGSGEGKGKAEGGEAREGEEKRVGGEGKEGGERGIESGERKAEGERKEGGDKKAEGDEGREVQEVGEGREAGEKRVGGEQRERGEKSVGEERLGLPLTLREDFTFPAQAISRFSQQLGIRESTCRTVISDISVGASIQQIQRERGVTPDVIGSLAFTCSRFVPLNQPLHFAFSNAVASVTERNQIERGNSVGGLEWRNGGIWWNGRVVVDGPFVNDISRQVCLQQPVCGQVIRDIGGLRLGSSVIDSAQVLARRYGIRPAQVVRIASLCSRRFSRFQQFYPRFNSISGLRSRFPWTSNLNCRIGNGGQLISGGSQILTGGQISANGRSIFGSGGRGNNPIILVQDGIQPRVRYFSSRLAIPYNRGSDCITRILSQIQSYGFNRLAEPNNTDTQNMLMDIINEITLQNETLSKATPQELPNLIQQIALKFDAPIQSIPKISKNVAETMMEEKVASGPVYMSFKAIADLVPGPPKDVEAGMNLNRVASNPSSTSGTGNATESKPSAAENATLSVADETMNTSSALRVCTSMAGAVFVFAVLI</sequence>
<dbReference type="AlphaFoldDB" id="A0A507EPY0"/>
<comment type="caution">
    <text evidence="3">The sequence shown here is derived from an EMBL/GenBank/DDBJ whole genome shotgun (WGS) entry which is preliminary data.</text>
</comment>
<protein>
    <submittedName>
        <fullName evidence="3">Uncharacterized protein</fullName>
    </submittedName>
</protein>
<evidence type="ECO:0000256" key="2">
    <source>
        <dbReference type="SAM" id="SignalP"/>
    </source>
</evidence>
<feature type="signal peptide" evidence="2">
    <location>
        <begin position="1"/>
        <end position="21"/>
    </location>
</feature>
<organism evidence="3 4">
    <name type="scientific">Chytriomyces confervae</name>
    <dbReference type="NCBI Taxonomy" id="246404"/>
    <lineage>
        <taxon>Eukaryota</taxon>
        <taxon>Fungi</taxon>
        <taxon>Fungi incertae sedis</taxon>
        <taxon>Chytridiomycota</taxon>
        <taxon>Chytridiomycota incertae sedis</taxon>
        <taxon>Chytridiomycetes</taxon>
        <taxon>Chytridiales</taxon>
        <taxon>Chytriomycetaceae</taxon>
        <taxon>Chytriomyces</taxon>
    </lineage>
</organism>
<dbReference type="OrthoDB" id="2142352at2759"/>
<evidence type="ECO:0000313" key="3">
    <source>
        <dbReference type="EMBL" id="TPX65238.1"/>
    </source>
</evidence>
<proteinExistence type="predicted"/>
<accession>A0A507EPY0</accession>
<keyword evidence="2" id="KW-0732">Signal</keyword>
<gene>
    <name evidence="3" type="ORF">CcCBS67573_g08195</name>
</gene>
<name>A0A507EPY0_9FUNG</name>
<dbReference type="Proteomes" id="UP000320333">
    <property type="component" value="Unassembled WGS sequence"/>
</dbReference>
<feature type="region of interest" description="Disordered" evidence="1">
    <location>
        <begin position="630"/>
        <end position="651"/>
    </location>
</feature>
<keyword evidence="4" id="KW-1185">Reference proteome</keyword>
<feature type="compositionally biased region" description="Basic and acidic residues" evidence="1">
    <location>
        <begin position="44"/>
        <end position="93"/>
    </location>
</feature>